<keyword evidence="2" id="KW-1185">Reference proteome</keyword>
<dbReference type="Pfam" id="PF01527">
    <property type="entry name" value="HTH_Tnp_1"/>
    <property type="match status" value="1"/>
</dbReference>
<dbReference type="GO" id="GO:0043565">
    <property type="term" value="F:sequence-specific DNA binding"/>
    <property type="evidence" value="ECO:0007669"/>
    <property type="project" value="InterPro"/>
</dbReference>
<dbReference type="EMBL" id="FNJL01000038">
    <property type="protein sequence ID" value="SDP89574.1"/>
    <property type="molecule type" value="Genomic_DNA"/>
</dbReference>
<accession>A0A1H0WFT9</accession>
<sequence>MTVFMTNTKNESATEVVGPERRRRWSLQDKLQMVRESYERGNSVSMVARRHAVSAGIALLNC</sequence>
<dbReference type="GO" id="GO:0006313">
    <property type="term" value="P:DNA transposition"/>
    <property type="evidence" value="ECO:0007669"/>
    <property type="project" value="InterPro"/>
</dbReference>
<dbReference type="AlphaFoldDB" id="A0A1H0WFT9"/>
<evidence type="ECO:0000313" key="2">
    <source>
        <dbReference type="Proteomes" id="UP000199317"/>
    </source>
</evidence>
<proteinExistence type="predicted"/>
<dbReference type="Proteomes" id="UP000199317">
    <property type="component" value="Unassembled WGS sequence"/>
</dbReference>
<protein>
    <submittedName>
        <fullName evidence="1">Transposase</fullName>
    </submittedName>
</protein>
<dbReference type="GO" id="GO:0004803">
    <property type="term" value="F:transposase activity"/>
    <property type="evidence" value="ECO:0007669"/>
    <property type="project" value="InterPro"/>
</dbReference>
<dbReference type="InterPro" id="IPR010921">
    <property type="entry name" value="Trp_repressor/repl_initiator"/>
</dbReference>
<dbReference type="SUPFAM" id="SSF48295">
    <property type="entry name" value="TrpR-like"/>
    <property type="match status" value="1"/>
</dbReference>
<organism evidence="1 2">
    <name type="scientific">Paracidovorax cattleyae</name>
    <dbReference type="NCBI Taxonomy" id="80868"/>
    <lineage>
        <taxon>Bacteria</taxon>
        <taxon>Pseudomonadati</taxon>
        <taxon>Pseudomonadota</taxon>
        <taxon>Betaproteobacteria</taxon>
        <taxon>Burkholderiales</taxon>
        <taxon>Comamonadaceae</taxon>
        <taxon>Paracidovorax</taxon>
    </lineage>
</organism>
<reference evidence="2" key="1">
    <citation type="submission" date="2016-10" db="EMBL/GenBank/DDBJ databases">
        <authorList>
            <person name="Varghese N."/>
            <person name="Submissions S."/>
        </authorList>
    </citation>
    <scope>NUCLEOTIDE SEQUENCE [LARGE SCALE GENOMIC DNA]</scope>
    <source>
        <strain evidence="2">DSM 17101</strain>
    </source>
</reference>
<gene>
    <name evidence="1" type="ORF">SAMN04489708_13840</name>
</gene>
<dbReference type="InterPro" id="IPR002514">
    <property type="entry name" value="Transposase_8"/>
</dbReference>
<evidence type="ECO:0000313" key="1">
    <source>
        <dbReference type="EMBL" id="SDP89574.1"/>
    </source>
</evidence>
<name>A0A1H0WFT9_9BURK</name>